<evidence type="ECO:0000313" key="1">
    <source>
        <dbReference type="EMBL" id="EHM42736.1"/>
    </source>
</evidence>
<dbReference type="AlphaFoldDB" id="G9Y6N6"/>
<protein>
    <submittedName>
        <fullName evidence="1">Uncharacterized protein</fullName>
    </submittedName>
</protein>
<proteinExistence type="predicted"/>
<organism evidence="1 2">
    <name type="scientific">Hafnia alvei ATCC 51873</name>
    <dbReference type="NCBI Taxonomy" id="1002364"/>
    <lineage>
        <taxon>Bacteria</taxon>
        <taxon>Pseudomonadati</taxon>
        <taxon>Pseudomonadota</taxon>
        <taxon>Gammaproteobacteria</taxon>
        <taxon>Enterobacterales</taxon>
        <taxon>Hafniaceae</taxon>
        <taxon>Hafnia</taxon>
    </lineage>
</organism>
<dbReference type="HOGENOM" id="CLU_160567_0_0_6"/>
<dbReference type="RefSeq" id="WP_004847077.1">
    <property type="nucleotide sequence ID" value="NZ_JH417518.1"/>
</dbReference>
<reference evidence="1 2" key="1">
    <citation type="submission" date="2011-08" db="EMBL/GenBank/DDBJ databases">
        <authorList>
            <person name="Weinstock G."/>
            <person name="Sodergren E."/>
            <person name="Clifton S."/>
            <person name="Fulton L."/>
            <person name="Fulton B."/>
            <person name="Courtney L."/>
            <person name="Fronick C."/>
            <person name="Harrison M."/>
            <person name="Strong C."/>
            <person name="Farmer C."/>
            <person name="Delahaunty K."/>
            <person name="Markovic C."/>
            <person name="Hall O."/>
            <person name="Minx P."/>
            <person name="Tomlinson C."/>
            <person name="Mitreva M."/>
            <person name="Hou S."/>
            <person name="Chen J."/>
            <person name="Wollam A."/>
            <person name="Pepin K.H."/>
            <person name="Johnson M."/>
            <person name="Bhonagiri V."/>
            <person name="Zhang X."/>
            <person name="Suruliraj S."/>
            <person name="Warren W."/>
            <person name="Chinwalla A."/>
            <person name="Mardis E.R."/>
            <person name="Wilson R.K."/>
        </authorList>
    </citation>
    <scope>NUCLEOTIDE SEQUENCE [LARGE SCALE GENOMIC DNA]</scope>
    <source>
        <strain evidence="1 2">ATCC 51873</strain>
    </source>
</reference>
<evidence type="ECO:0000313" key="2">
    <source>
        <dbReference type="Proteomes" id="UP000005959"/>
    </source>
</evidence>
<gene>
    <name evidence="1" type="ORF">HMPREF0454_02136</name>
</gene>
<sequence length="129" mass="14864">MMSFKPDIENLNTVTDCLSALADINKSIGDIKFQLEYEPVGGDEWRHSAERALFVCKKVRLSISDKLAILRQAEKEQNVKMHMRVNDYLVKELMMQVSESTFKECARIAHLKGNSLELYQEGIDEQRNV</sequence>
<dbReference type="EMBL" id="AGCI01000048">
    <property type="protein sequence ID" value="EHM42736.1"/>
    <property type="molecule type" value="Genomic_DNA"/>
</dbReference>
<comment type="caution">
    <text evidence="1">The sequence shown here is derived from an EMBL/GenBank/DDBJ whole genome shotgun (WGS) entry which is preliminary data.</text>
</comment>
<name>G9Y6N6_HAFAL</name>
<accession>G9Y6N6</accession>
<dbReference type="PATRIC" id="fig|1002364.3.peg.1932"/>
<dbReference type="Proteomes" id="UP000005959">
    <property type="component" value="Unassembled WGS sequence"/>
</dbReference>